<proteinExistence type="predicted"/>
<dbReference type="AntiFam" id="ANF00041">
    <property type="entry name" value="Antisense to RNaseP"/>
</dbReference>
<feature type="compositionally biased region" description="Polar residues" evidence="1">
    <location>
        <begin position="107"/>
        <end position="117"/>
    </location>
</feature>
<dbReference type="AntiFam" id="ANF00042">
    <property type="entry name" value="Antisense to RNaseP"/>
</dbReference>
<name>A0A382B3P2_9ZZZZ</name>
<accession>A0A382B3P2</accession>
<sequence>MGARHRAPRATYPNPVRATPSDSYLVLLRVGFTLPFVLPPTRCALTAPFHPYRPDTRKCQSAVYFLWHFPSTRAAQTLSGTLPYGARTFLDPAPLANAYDDDRDRTAITQPTPTLST</sequence>
<evidence type="ECO:0000313" key="2">
    <source>
        <dbReference type="EMBL" id="SVB07922.1"/>
    </source>
</evidence>
<dbReference type="AlphaFoldDB" id="A0A382B3P2"/>
<protein>
    <submittedName>
        <fullName evidence="2">Uncharacterized protein</fullName>
    </submittedName>
</protein>
<reference evidence="2" key="1">
    <citation type="submission" date="2018-05" db="EMBL/GenBank/DDBJ databases">
        <authorList>
            <person name="Lanie J.A."/>
            <person name="Ng W.-L."/>
            <person name="Kazmierczak K.M."/>
            <person name="Andrzejewski T.M."/>
            <person name="Davidsen T.M."/>
            <person name="Wayne K.J."/>
            <person name="Tettelin H."/>
            <person name="Glass J.I."/>
            <person name="Rusch D."/>
            <person name="Podicherti R."/>
            <person name="Tsui H.-C.T."/>
            <person name="Winkler M.E."/>
        </authorList>
    </citation>
    <scope>NUCLEOTIDE SEQUENCE</scope>
</reference>
<organism evidence="2">
    <name type="scientific">marine metagenome</name>
    <dbReference type="NCBI Taxonomy" id="408172"/>
    <lineage>
        <taxon>unclassified sequences</taxon>
        <taxon>metagenomes</taxon>
        <taxon>ecological metagenomes</taxon>
    </lineage>
</organism>
<gene>
    <name evidence="2" type="ORF">METZ01_LOCUS160776</name>
</gene>
<feature type="region of interest" description="Disordered" evidence="1">
    <location>
        <begin position="97"/>
        <end position="117"/>
    </location>
</feature>
<dbReference type="EMBL" id="UINC01027891">
    <property type="protein sequence ID" value="SVB07922.1"/>
    <property type="molecule type" value="Genomic_DNA"/>
</dbReference>
<evidence type="ECO:0000256" key="1">
    <source>
        <dbReference type="SAM" id="MobiDB-lite"/>
    </source>
</evidence>